<dbReference type="PANTHER" id="PTHR44917">
    <property type="entry name" value="PROTEIN HIGH CHLOROPHYLL FLUORESCENT 107"/>
    <property type="match status" value="1"/>
</dbReference>
<dbReference type="InterPro" id="IPR011990">
    <property type="entry name" value="TPR-like_helical_dom_sf"/>
</dbReference>
<evidence type="ECO:0000313" key="2">
    <source>
        <dbReference type="EMBL" id="CAA9372543.1"/>
    </source>
</evidence>
<dbReference type="GO" id="GO:0006397">
    <property type="term" value="P:mRNA processing"/>
    <property type="evidence" value="ECO:0007669"/>
    <property type="project" value="InterPro"/>
</dbReference>
<protein>
    <recommendedName>
        <fullName evidence="3">Tetratricopeptide repeat protein</fullName>
    </recommendedName>
</protein>
<evidence type="ECO:0008006" key="3">
    <source>
        <dbReference type="Google" id="ProtNLM"/>
    </source>
</evidence>
<dbReference type="SMART" id="SM00028">
    <property type="entry name" value="TPR"/>
    <property type="match status" value="5"/>
</dbReference>
<keyword evidence="1" id="KW-0802">TPR repeat</keyword>
<organism evidence="2">
    <name type="scientific">uncultured Gemmatimonadota bacterium</name>
    <dbReference type="NCBI Taxonomy" id="203437"/>
    <lineage>
        <taxon>Bacteria</taxon>
        <taxon>Pseudomonadati</taxon>
        <taxon>Gemmatimonadota</taxon>
        <taxon>environmental samples</taxon>
    </lineage>
</organism>
<evidence type="ECO:0000256" key="1">
    <source>
        <dbReference type="PROSITE-ProRule" id="PRU00339"/>
    </source>
</evidence>
<sequence>MFTKLGPSPLAAAILALGAFVAIGAALGGKAAPRDVMAAESLAGLYPSAEAQAAETDKSIALYNLRLQADPRGASDRSNLAALYLQRSRETGDYGDVLKAEELARASLAARTRGNPKGFRQLAASLLAQHRFTEAMTIARELVRIWPEDPAHRALLGELQMEVGDYAAAEVTFGTIRQHADNLAVAPRLARWAELHGRPDEARAIVAGALRQALYRTDFTGEQVAWYYLRLGDVELRAGKVDAAESAFRSGLVIAPGDYRLLSALARLELARGRYARAAELGEQATATVLDPATLGIVSEAYALQGDRERAEEYAGAMKVAVQGQAAGIHREWGLFLLDHGGDVAMVTERARAELADRRDVYGHDLMAWALFRAGRVAEARGQMKQALRLGTRDPLLFFHAGMIERAAGDDEAARRHLRQALELNPRFHPRHAATARAALRSIPGGGRLRLPW</sequence>
<dbReference type="AlphaFoldDB" id="A0A6J4MYQ4"/>
<dbReference type="PANTHER" id="PTHR44917:SF1">
    <property type="entry name" value="PROTEIN HIGH CHLOROPHYLL FLUORESCENT 107"/>
    <property type="match status" value="1"/>
</dbReference>
<dbReference type="Pfam" id="PF13432">
    <property type="entry name" value="TPR_16"/>
    <property type="match status" value="2"/>
</dbReference>
<proteinExistence type="predicted"/>
<dbReference type="InterPro" id="IPR044624">
    <property type="entry name" value="Mbb1-like"/>
</dbReference>
<dbReference type="Gene3D" id="1.25.40.10">
    <property type="entry name" value="Tetratricopeptide repeat domain"/>
    <property type="match status" value="3"/>
</dbReference>
<accession>A0A6J4MYQ4</accession>
<dbReference type="EMBL" id="CADCTV010000993">
    <property type="protein sequence ID" value="CAA9372543.1"/>
    <property type="molecule type" value="Genomic_DNA"/>
</dbReference>
<reference evidence="2" key="1">
    <citation type="submission" date="2020-02" db="EMBL/GenBank/DDBJ databases">
        <authorList>
            <person name="Meier V. D."/>
        </authorList>
    </citation>
    <scope>NUCLEOTIDE SEQUENCE</scope>
    <source>
        <strain evidence="2">AVDCRST_MAG89</strain>
    </source>
</reference>
<dbReference type="PROSITE" id="PS50005">
    <property type="entry name" value="TPR"/>
    <property type="match status" value="2"/>
</dbReference>
<feature type="repeat" description="TPR" evidence="1">
    <location>
        <begin position="395"/>
        <end position="428"/>
    </location>
</feature>
<gene>
    <name evidence="2" type="ORF">AVDCRST_MAG89-4717</name>
</gene>
<dbReference type="Pfam" id="PF14559">
    <property type="entry name" value="TPR_19"/>
    <property type="match status" value="1"/>
</dbReference>
<feature type="repeat" description="TPR" evidence="1">
    <location>
        <begin position="225"/>
        <end position="258"/>
    </location>
</feature>
<dbReference type="SUPFAM" id="SSF48452">
    <property type="entry name" value="TPR-like"/>
    <property type="match status" value="2"/>
</dbReference>
<dbReference type="InterPro" id="IPR019734">
    <property type="entry name" value="TPR_rpt"/>
</dbReference>
<dbReference type="GO" id="GO:0003729">
    <property type="term" value="F:mRNA binding"/>
    <property type="evidence" value="ECO:0007669"/>
    <property type="project" value="InterPro"/>
</dbReference>
<name>A0A6J4MYQ4_9BACT</name>